<dbReference type="InterPro" id="IPR042226">
    <property type="entry name" value="eFR1_2_sf"/>
</dbReference>
<sequence length="129" mass="14373">MSYPHVIVWLDHHRATVIDFSIDDQHVQRVASENPVQLHRKSGPMGTGRAPDDRSFFDEVTRAIEPAAEVLVVGPGTAKVSFMTDLERRAPQVAKKVVGVESADHPSDGELLAFARRYFKRIDALRGNL</sequence>
<reference evidence="1" key="1">
    <citation type="submission" date="2020-05" db="EMBL/GenBank/DDBJ databases">
        <authorList>
            <person name="Chiriac C."/>
            <person name="Salcher M."/>
            <person name="Ghai R."/>
            <person name="Kavagutti S V."/>
        </authorList>
    </citation>
    <scope>NUCLEOTIDE SEQUENCE</scope>
</reference>
<protein>
    <submittedName>
        <fullName evidence="1">Unannotated protein</fullName>
    </submittedName>
</protein>
<dbReference type="AlphaFoldDB" id="A0A6J6CEJ6"/>
<proteinExistence type="predicted"/>
<dbReference type="EMBL" id="CAEZSR010000024">
    <property type="protein sequence ID" value="CAB4549801.1"/>
    <property type="molecule type" value="Genomic_DNA"/>
</dbReference>
<name>A0A6J6CEJ6_9ZZZZ</name>
<organism evidence="1">
    <name type="scientific">freshwater metagenome</name>
    <dbReference type="NCBI Taxonomy" id="449393"/>
    <lineage>
        <taxon>unclassified sequences</taxon>
        <taxon>metagenomes</taxon>
        <taxon>ecological metagenomes</taxon>
    </lineage>
</organism>
<evidence type="ECO:0000313" key="1">
    <source>
        <dbReference type="EMBL" id="CAB4549801.1"/>
    </source>
</evidence>
<accession>A0A6J6CEJ6</accession>
<dbReference type="Gene3D" id="3.30.420.60">
    <property type="entry name" value="eRF1 domain 2"/>
    <property type="match status" value="1"/>
</dbReference>
<dbReference type="SUPFAM" id="SSF53137">
    <property type="entry name" value="Translational machinery components"/>
    <property type="match status" value="1"/>
</dbReference>
<gene>
    <name evidence="1" type="ORF">UFOPK1493_00962</name>
</gene>